<evidence type="ECO:0000256" key="1">
    <source>
        <dbReference type="ARBA" id="ARBA00006499"/>
    </source>
</evidence>
<dbReference type="GO" id="GO:0005737">
    <property type="term" value="C:cytoplasm"/>
    <property type="evidence" value="ECO:0007669"/>
    <property type="project" value="TreeGrafter"/>
</dbReference>
<dbReference type="Proteomes" id="UP000635477">
    <property type="component" value="Unassembled WGS sequence"/>
</dbReference>
<protein>
    <recommendedName>
        <fullName evidence="2">Phospholipase/carboxylesterase/thioesterase domain-containing protein</fullName>
    </recommendedName>
</protein>
<dbReference type="PANTHER" id="PTHR10655">
    <property type="entry name" value="LYSOPHOSPHOLIPASE-RELATED"/>
    <property type="match status" value="1"/>
</dbReference>
<dbReference type="PANTHER" id="PTHR10655:SF63">
    <property type="entry name" value="PHOSPHOLIPASE_CARBOXYLESTERASE_THIOESTERASE DOMAIN-CONTAINING PROTEIN"/>
    <property type="match status" value="1"/>
</dbReference>
<accession>A0A8H4XPN4</accession>
<comment type="caution">
    <text evidence="3">The sequence shown here is derived from an EMBL/GenBank/DDBJ whole genome shotgun (WGS) entry which is preliminary data.</text>
</comment>
<organism evidence="3 4">
    <name type="scientific">Fusarium zealandicum</name>
    <dbReference type="NCBI Taxonomy" id="1053134"/>
    <lineage>
        <taxon>Eukaryota</taxon>
        <taxon>Fungi</taxon>
        <taxon>Dikarya</taxon>
        <taxon>Ascomycota</taxon>
        <taxon>Pezizomycotina</taxon>
        <taxon>Sordariomycetes</taxon>
        <taxon>Hypocreomycetidae</taxon>
        <taxon>Hypocreales</taxon>
        <taxon>Nectriaceae</taxon>
        <taxon>Fusarium</taxon>
        <taxon>Fusarium staphyleae species complex</taxon>
    </lineage>
</organism>
<name>A0A8H4XPN4_9HYPO</name>
<dbReference type="GO" id="GO:0008474">
    <property type="term" value="F:palmitoyl-(protein) hydrolase activity"/>
    <property type="evidence" value="ECO:0007669"/>
    <property type="project" value="TreeGrafter"/>
</dbReference>
<keyword evidence="4" id="KW-1185">Reference proteome</keyword>
<dbReference type="InterPro" id="IPR050565">
    <property type="entry name" value="LYPA1-2/EST-like"/>
</dbReference>
<sequence>MSETRGSDQPRRVASTPFVVEPISNHTHSLILLHGLGSNGFKFGAELLDSGKTSDGKTLTELFPGARFIFPTAKRRRSSAFRRAMLTQWFDIASLEDPSHRSHTQLQGLEQSSREILALIEHEVENVPRENIIIGGISQGCAMAFSCLLALGSPIGGFIGMSGWLPFATEIDELLNIGDELNGSDEDLFSDNENSFESSEDDERSVDAIVKVHQHARELLALQTTEDQASKDLFSTPIFLGHGEADPKVNPALGEEACRILRSVGFEVSWKCYEGLGHWYKIPDEIDDIVEFIEKKTQWAK</sequence>
<proteinExistence type="inferred from homology"/>
<gene>
    <name evidence="3" type="ORF">FZEAL_605</name>
</gene>
<dbReference type="Gene3D" id="3.40.50.1820">
    <property type="entry name" value="alpha/beta hydrolase"/>
    <property type="match status" value="1"/>
</dbReference>
<evidence type="ECO:0000313" key="4">
    <source>
        <dbReference type="Proteomes" id="UP000635477"/>
    </source>
</evidence>
<reference evidence="3" key="2">
    <citation type="submission" date="2020-05" db="EMBL/GenBank/DDBJ databases">
        <authorList>
            <person name="Kim H.-S."/>
            <person name="Proctor R.H."/>
            <person name="Brown D.W."/>
        </authorList>
    </citation>
    <scope>NUCLEOTIDE SEQUENCE</scope>
    <source>
        <strain evidence="3">NRRL 22465</strain>
    </source>
</reference>
<dbReference type="InterPro" id="IPR029058">
    <property type="entry name" value="AB_hydrolase_fold"/>
</dbReference>
<feature type="domain" description="Phospholipase/carboxylesterase/thioesterase" evidence="2">
    <location>
        <begin position="224"/>
        <end position="295"/>
    </location>
</feature>
<dbReference type="GO" id="GO:0052689">
    <property type="term" value="F:carboxylic ester hydrolase activity"/>
    <property type="evidence" value="ECO:0007669"/>
    <property type="project" value="TreeGrafter"/>
</dbReference>
<dbReference type="SUPFAM" id="SSF53474">
    <property type="entry name" value="alpha/beta-Hydrolases"/>
    <property type="match status" value="1"/>
</dbReference>
<evidence type="ECO:0000259" key="2">
    <source>
        <dbReference type="Pfam" id="PF02230"/>
    </source>
</evidence>
<feature type="domain" description="Phospholipase/carboxylesterase/thioesterase" evidence="2">
    <location>
        <begin position="16"/>
        <end position="173"/>
    </location>
</feature>
<evidence type="ECO:0000313" key="3">
    <source>
        <dbReference type="EMBL" id="KAF4984138.1"/>
    </source>
</evidence>
<dbReference type="AlphaFoldDB" id="A0A8H4XPN4"/>
<reference evidence="3" key="1">
    <citation type="journal article" date="2020" name="BMC Genomics">
        <title>Correction to: Identification and distribution of gene clusters required for synthesis of sphingolipid metabolism inhibitors in diverse species of the filamentous fungus Fusarium.</title>
        <authorList>
            <person name="Kim H.S."/>
            <person name="Lohmar J.M."/>
            <person name="Busman M."/>
            <person name="Brown D.W."/>
            <person name="Naumann T.A."/>
            <person name="Divon H.H."/>
            <person name="Lysoe E."/>
            <person name="Uhlig S."/>
            <person name="Proctor R.H."/>
        </authorList>
    </citation>
    <scope>NUCLEOTIDE SEQUENCE</scope>
    <source>
        <strain evidence="3">NRRL 22465</strain>
    </source>
</reference>
<dbReference type="EMBL" id="JABEYC010000032">
    <property type="protein sequence ID" value="KAF4984138.1"/>
    <property type="molecule type" value="Genomic_DNA"/>
</dbReference>
<dbReference type="Pfam" id="PF02230">
    <property type="entry name" value="Abhydrolase_2"/>
    <property type="match status" value="2"/>
</dbReference>
<dbReference type="OrthoDB" id="2418081at2759"/>
<comment type="similarity">
    <text evidence="1">Belongs to the AB hydrolase superfamily. AB hydrolase 2 family.</text>
</comment>
<dbReference type="InterPro" id="IPR003140">
    <property type="entry name" value="PLipase/COase/thioEstase"/>
</dbReference>